<dbReference type="PANTHER" id="PTHR43853">
    <property type="entry name" value="3-KETOACYL-COA THIOLASE, PEROXISOMAL"/>
    <property type="match status" value="1"/>
</dbReference>
<dbReference type="RefSeq" id="WP_307067653.1">
    <property type="nucleotide sequence ID" value="NZ_JAUSUP010000003.1"/>
</dbReference>
<evidence type="ECO:0000259" key="6">
    <source>
        <dbReference type="Pfam" id="PF00108"/>
    </source>
</evidence>
<keyword evidence="2 4" id="KW-0808">Transferase</keyword>
<dbReference type="Proteomes" id="UP001236723">
    <property type="component" value="Unassembled WGS sequence"/>
</dbReference>
<feature type="domain" description="Thiolase C-terminal" evidence="7">
    <location>
        <begin position="242"/>
        <end position="361"/>
    </location>
</feature>
<keyword evidence="5" id="KW-1133">Transmembrane helix</keyword>
<dbReference type="InterPro" id="IPR020616">
    <property type="entry name" value="Thiolase_N"/>
</dbReference>
<accession>A0ABU0DTC0</accession>
<sequence length="364" mass="38792">MKRAVIVNAKRTAIGKKGGSLKESPPEQLAASVIHELVQDLPLPVDDVLMGNAVGPGGNLARLSTLQSGQPMSVPGVTIDRQCGAGMEAIRLACHLIQGGAGEIFVAGGVESTSQSPFERRARFSPESIGDPDMGVAADQTAKEYGITRKMQDDYARISYERAIHSLGEGYFDEEIVSSQGLPQKDESLNPKMNYERMLNRLSPAFMNDGTVTMGNCCGVNDGAAAVLVMSENKAYELGYQPTLRFVDSVVVGVDPNHPIVGAVSAISELLAKCGLSVQDIDLVELNEAFAAKAVLLSQELSIPYEKINVEGGAIALGHPYGASGAILVTRLYYEIQRYLAKYCISVIGVGGGMGIAMLWERPE</sequence>
<gene>
    <name evidence="8" type="ORF">J2R98_001526</name>
</gene>
<dbReference type="NCBIfam" id="TIGR01930">
    <property type="entry name" value="AcCoA-C-Actrans"/>
    <property type="match status" value="1"/>
</dbReference>
<dbReference type="Gene3D" id="3.40.47.10">
    <property type="match status" value="2"/>
</dbReference>
<dbReference type="InterPro" id="IPR016039">
    <property type="entry name" value="Thiolase-like"/>
</dbReference>
<name>A0ABU0DTC0_9BACI</name>
<evidence type="ECO:0000259" key="7">
    <source>
        <dbReference type="Pfam" id="PF02803"/>
    </source>
</evidence>
<protein>
    <submittedName>
        <fullName evidence="8">Acetyl-CoA C-acetyltransferase</fullName>
        <ecNumber evidence="8">2.3.1.9</ecNumber>
    </submittedName>
</protein>
<reference evidence="8 9" key="1">
    <citation type="submission" date="2023-07" db="EMBL/GenBank/DDBJ databases">
        <title>Genomic Encyclopedia of Type Strains, Phase IV (KMG-IV): sequencing the most valuable type-strain genomes for metagenomic binning, comparative biology and taxonomic classification.</title>
        <authorList>
            <person name="Goeker M."/>
        </authorList>
    </citation>
    <scope>NUCLEOTIDE SEQUENCE [LARGE SCALE GENOMIC DNA]</scope>
    <source>
        <strain evidence="8 9">DSM 15448</strain>
    </source>
</reference>
<comment type="similarity">
    <text evidence="1 4">Belongs to the thiolase-like superfamily. Thiolase family.</text>
</comment>
<dbReference type="EMBL" id="JAUSUP010000003">
    <property type="protein sequence ID" value="MDQ0351709.1"/>
    <property type="molecule type" value="Genomic_DNA"/>
</dbReference>
<organism evidence="8 9">
    <name type="scientific">Alkalibacillus filiformis</name>
    <dbReference type="NCBI Taxonomy" id="200990"/>
    <lineage>
        <taxon>Bacteria</taxon>
        <taxon>Bacillati</taxon>
        <taxon>Bacillota</taxon>
        <taxon>Bacilli</taxon>
        <taxon>Bacillales</taxon>
        <taxon>Bacillaceae</taxon>
        <taxon>Alkalibacillus</taxon>
    </lineage>
</organism>
<evidence type="ECO:0000256" key="5">
    <source>
        <dbReference type="SAM" id="Phobius"/>
    </source>
</evidence>
<dbReference type="PIRSF" id="PIRSF000429">
    <property type="entry name" value="Ac-CoA_Ac_transf"/>
    <property type="match status" value="1"/>
</dbReference>
<dbReference type="EC" id="2.3.1.9" evidence="8"/>
<evidence type="ECO:0000313" key="9">
    <source>
        <dbReference type="Proteomes" id="UP001236723"/>
    </source>
</evidence>
<feature type="domain" description="Thiolase N-terminal" evidence="6">
    <location>
        <begin position="5"/>
        <end position="232"/>
    </location>
</feature>
<proteinExistence type="inferred from homology"/>
<dbReference type="InterPro" id="IPR050215">
    <property type="entry name" value="Thiolase-like_sf_Thiolase"/>
</dbReference>
<evidence type="ECO:0000256" key="2">
    <source>
        <dbReference type="ARBA" id="ARBA00022679"/>
    </source>
</evidence>
<dbReference type="InterPro" id="IPR020617">
    <property type="entry name" value="Thiolase_C"/>
</dbReference>
<dbReference type="Pfam" id="PF00108">
    <property type="entry name" value="Thiolase_N"/>
    <property type="match status" value="1"/>
</dbReference>
<dbReference type="CDD" id="cd00751">
    <property type="entry name" value="thiolase"/>
    <property type="match status" value="1"/>
</dbReference>
<dbReference type="NCBIfam" id="NF005212">
    <property type="entry name" value="PRK06690.1"/>
    <property type="match status" value="1"/>
</dbReference>
<keyword evidence="9" id="KW-1185">Reference proteome</keyword>
<evidence type="ECO:0000256" key="1">
    <source>
        <dbReference type="ARBA" id="ARBA00010982"/>
    </source>
</evidence>
<dbReference type="InterPro" id="IPR002155">
    <property type="entry name" value="Thiolase"/>
</dbReference>
<dbReference type="Pfam" id="PF02803">
    <property type="entry name" value="Thiolase_C"/>
    <property type="match status" value="1"/>
</dbReference>
<keyword evidence="5" id="KW-0812">Transmembrane</keyword>
<evidence type="ECO:0000313" key="8">
    <source>
        <dbReference type="EMBL" id="MDQ0351709.1"/>
    </source>
</evidence>
<dbReference type="SUPFAM" id="SSF53901">
    <property type="entry name" value="Thiolase-like"/>
    <property type="match status" value="2"/>
</dbReference>
<evidence type="ECO:0000256" key="4">
    <source>
        <dbReference type="RuleBase" id="RU003557"/>
    </source>
</evidence>
<keyword evidence="5" id="KW-0472">Membrane</keyword>
<comment type="caution">
    <text evidence="8">The sequence shown here is derived from an EMBL/GenBank/DDBJ whole genome shotgun (WGS) entry which is preliminary data.</text>
</comment>
<dbReference type="PROSITE" id="PS00737">
    <property type="entry name" value="THIOLASE_2"/>
    <property type="match status" value="1"/>
</dbReference>
<keyword evidence="3 4" id="KW-0012">Acyltransferase</keyword>
<evidence type="ECO:0000256" key="3">
    <source>
        <dbReference type="ARBA" id="ARBA00023315"/>
    </source>
</evidence>
<dbReference type="PANTHER" id="PTHR43853:SF3">
    <property type="entry name" value="ACETYL-COA C-ACETYLTRANSFERASE YHFS-RELATED"/>
    <property type="match status" value="1"/>
</dbReference>
<dbReference type="InterPro" id="IPR020613">
    <property type="entry name" value="Thiolase_CS"/>
</dbReference>
<feature type="transmembrane region" description="Helical" evidence="5">
    <location>
        <begin position="340"/>
        <end position="360"/>
    </location>
</feature>
<dbReference type="GO" id="GO:0003985">
    <property type="term" value="F:acetyl-CoA C-acetyltransferase activity"/>
    <property type="evidence" value="ECO:0007669"/>
    <property type="project" value="UniProtKB-EC"/>
</dbReference>